<dbReference type="SUPFAM" id="SSF51306">
    <property type="entry name" value="LexA/Signal peptidase"/>
    <property type="match status" value="1"/>
</dbReference>
<dbReference type="Proteomes" id="UP001519308">
    <property type="component" value="Unassembled WGS sequence"/>
</dbReference>
<dbReference type="CDD" id="cd00093">
    <property type="entry name" value="HTH_XRE"/>
    <property type="match status" value="1"/>
</dbReference>
<dbReference type="PANTHER" id="PTHR46558:SF3">
    <property type="entry name" value="TRANSCRIPTIONAL REGULATOR"/>
    <property type="match status" value="1"/>
</dbReference>
<evidence type="ECO:0000313" key="4">
    <source>
        <dbReference type="EMBL" id="MBP2023208.1"/>
    </source>
</evidence>
<dbReference type="PROSITE" id="PS50943">
    <property type="entry name" value="HTH_CROC1"/>
    <property type="match status" value="1"/>
</dbReference>
<dbReference type="EMBL" id="JAGGLL010000025">
    <property type="protein sequence ID" value="MBP2023208.1"/>
    <property type="molecule type" value="Genomic_DNA"/>
</dbReference>
<feature type="region of interest" description="Disordered" evidence="2">
    <location>
        <begin position="1"/>
        <end position="20"/>
    </location>
</feature>
<dbReference type="Pfam" id="PF01381">
    <property type="entry name" value="HTH_3"/>
    <property type="match status" value="1"/>
</dbReference>
<proteinExistence type="predicted"/>
<dbReference type="Gene3D" id="1.10.260.40">
    <property type="entry name" value="lambda repressor-like DNA-binding domains"/>
    <property type="match status" value="1"/>
</dbReference>
<dbReference type="RefSeq" id="WP_031272047.1">
    <property type="nucleotide sequence ID" value="NZ_JAGGLL010000025.1"/>
</dbReference>
<dbReference type="Gene3D" id="2.10.109.10">
    <property type="entry name" value="Umud Fragment, subunit A"/>
    <property type="match status" value="1"/>
</dbReference>
<organism evidence="4 5">
    <name type="scientific">Clostridium punense</name>
    <dbReference type="NCBI Taxonomy" id="1054297"/>
    <lineage>
        <taxon>Bacteria</taxon>
        <taxon>Bacillati</taxon>
        <taxon>Bacillota</taxon>
        <taxon>Clostridia</taxon>
        <taxon>Eubacteriales</taxon>
        <taxon>Clostridiaceae</taxon>
        <taxon>Clostridium</taxon>
    </lineage>
</organism>
<keyword evidence="5" id="KW-1185">Reference proteome</keyword>
<dbReference type="PANTHER" id="PTHR46558">
    <property type="entry name" value="TRACRIPTIONAL REGULATORY PROTEIN-RELATED-RELATED"/>
    <property type="match status" value="1"/>
</dbReference>
<dbReference type="SUPFAM" id="SSF47413">
    <property type="entry name" value="lambda repressor-like DNA-binding domains"/>
    <property type="match status" value="1"/>
</dbReference>
<keyword evidence="1" id="KW-0238">DNA-binding</keyword>
<evidence type="ECO:0000259" key="3">
    <source>
        <dbReference type="PROSITE" id="PS50943"/>
    </source>
</evidence>
<dbReference type="InterPro" id="IPR036286">
    <property type="entry name" value="LexA/Signal_pep-like_sf"/>
</dbReference>
<accession>A0ABS4K600</accession>
<dbReference type="Pfam" id="PF00717">
    <property type="entry name" value="Peptidase_S24"/>
    <property type="match status" value="1"/>
</dbReference>
<name>A0ABS4K600_9CLOT</name>
<evidence type="ECO:0000256" key="1">
    <source>
        <dbReference type="ARBA" id="ARBA00023125"/>
    </source>
</evidence>
<evidence type="ECO:0000256" key="2">
    <source>
        <dbReference type="SAM" id="MobiDB-lite"/>
    </source>
</evidence>
<protein>
    <submittedName>
        <fullName evidence="4">Transcriptional regulator with XRE-family HTH domain</fullName>
    </submittedName>
</protein>
<dbReference type="SMART" id="SM00530">
    <property type="entry name" value="HTH_XRE"/>
    <property type="match status" value="1"/>
</dbReference>
<dbReference type="InterPro" id="IPR001387">
    <property type="entry name" value="Cro/C1-type_HTH"/>
</dbReference>
<dbReference type="InterPro" id="IPR010982">
    <property type="entry name" value="Lambda_DNA-bd_dom_sf"/>
</dbReference>
<feature type="compositionally biased region" description="Polar residues" evidence="2">
    <location>
        <begin position="11"/>
        <end position="20"/>
    </location>
</feature>
<feature type="domain" description="HTH cro/C1-type" evidence="3">
    <location>
        <begin position="8"/>
        <end position="62"/>
    </location>
</feature>
<sequence>MSGIGEKIKNARNSKGMTQKQLAKKLGVAESFINEVENGRKVVNESLMDRIGKVLGGDLEDMSSMMNAAIMEEEKTKIAPKKVNKPVESINEIWNDALGSVLKSVGIFGYDLSKLVGKKDLPIISNKVEGFAQDKVLYLQIENDDLIGFRIAKGDLAFANLTSEIENNAIFLLDYNGERVLRQIKKLDANKLLLISNRGSLRTETASPKEIKVIAKLNRLEIKL</sequence>
<gene>
    <name evidence="4" type="ORF">J2Z44_003045</name>
</gene>
<dbReference type="InterPro" id="IPR015927">
    <property type="entry name" value="Peptidase_S24_S26A/B/C"/>
</dbReference>
<evidence type="ECO:0000313" key="5">
    <source>
        <dbReference type="Proteomes" id="UP001519308"/>
    </source>
</evidence>
<comment type="caution">
    <text evidence="4">The sequence shown here is derived from an EMBL/GenBank/DDBJ whole genome shotgun (WGS) entry which is preliminary data.</text>
</comment>
<reference evidence="4 5" key="1">
    <citation type="submission" date="2021-03" db="EMBL/GenBank/DDBJ databases">
        <title>Genomic Encyclopedia of Type Strains, Phase IV (KMG-IV): sequencing the most valuable type-strain genomes for metagenomic binning, comparative biology and taxonomic classification.</title>
        <authorList>
            <person name="Goeker M."/>
        </authorList>
    </citation>
    <scope>NUCLEOTIDE SEQUENCE [LARGE SCALE GENOMIC DNA]</scope>
    <source>
        <strain evidence="4 5">DSM 28650</strain>
    </source>
</reference>